<dbReference type="EMBL" id="BJWL01000028">
    <property type="protein sequence ID" value="GFZ19379.1"/>
    <property type="molecule type" value="Genomic_DNA"/>
</dbReference>
<comment type="caution">
    <text evidence="1">The sequence shown here is derived from an EMBL/GenBank/DDBJ whole genome shotgun (WGS) entry which is preliminary data.</text>
</comment>
<sequence length="103" mass="11372">MHGVASFWKISYDNAAAVSKKALKEGTQGSTLKVMLVSHFVQYWAVLHKLGTVHGSNLKNFNLEQEAALKLGVLSSEELDKLVVPEKMVGPSRLTELLFIYSP</sequence>
<evidence type="ECO:0000313" key="2">
    <source>
        <dbReference type="Proteomes" id="UP000585474"/>
    </source>
</evidence>
<dbReference type="OrthoDB" id="1738025at2759"/>
<protein>
    <submittedName>
        <fullName evidence="1">Fumarase 1</fullName>
    </submittedName>
</protein>
<organism evidence="1 2">
    <name type="scientific">Actinidia rufa</name>
    <dbReference type="NCBI Taxonomy" id="165716"/>
    <lineage>
        <taxon>Eukaryota</taxon>
        <taxon>Viridiplantae</taxon>
        <taxon>Streptophyta</taxon>
        <taxon>Embryophyta</taxon>
        <taxon>Tracheophyta</taxon>
        <taxon>Spermatophyta</taxon>
        <taxon>Magnoliopsida</taxon>
        <taxon>eudicotyledons</taxon>
        <taxon>Gunneridae</taxon>
        <taxon>Pentapetalae</taxon>
        <taxon>asterids</taxon>
        <taxon>Ericales</taxon>
        <taxon>Actinidiaceae</taxon>
        <taxon>Actinidia</taxon>
    </lineage>
</organism>
<evidence type="ECO:0000313" key="1">
    <source>
        <dbReference type="EMBL" id="GFZ19379.1"/>
    </source>
</evidence>
<dbReference type="Gene3D" id="1.10.40.30">
    <property type="entry name" value="Fumarase/aspartase (C-terminal domain)"/>
    <property type="match status" value="1"/>
</dbReference>
<gene>
    <name evidence="1" type="ORF">Acr_28g0000840</name>
</gene>
<reference evidence="1 2" key="1">
    <citation type="submission" date="2019-07" db="EMBL/GenBank/DDBJ databases">
        <title>De Novo Assembly of kiwifruit Actinidia rufa.</title>
        <authorList>
            <person name="Sugita-Konishi S."/>
            <person name="Sato K."/>
            <person name="Mori E."/>
            <person name="Abe Y."/>
            <person name="Kisaki G."/>
            <person name="Hamano K."/>
            <person name="Suezawa K."/>
            <person name="Otani M."/>
            <person name="Fukuda T."/>
            <person name="Manabe T."/>
            <person name="Gomi K."/>
            <person name="Tabuchi M."/>
            <person name="Akimitsu K."/>
            <person name="Kataoka I."/>
        </authorList>
    </citation>
    <scope>NUCLEOTIDE SEQUENCE [LARGE SCALE GENOMIC DNA]</scope>
    <source>
        <strain evidence="2">cv. Fuchu</strain>
    </source>
</reference>
<proteinExistence type="predicted"/>
<name>A0A7J0H8J2_9ERIC</name>
<keyword evidence="2" id="KW-1185">Reference proteome</keyword>
<dbReference type="Proteomes" id="UP000585474">
    <property type="component" value="Unassembled WGS sequence"/>
</dbReference>
<dbReference type="AlphaFoldDB" id="A0A7J0H8J2"/>
<accession>A0A7J0H8J2</accession>